<accession>A0A8S9A3J9</accession>
<feature type="domain" description="2EXR" evidence="1">
    <location>
        <begin position="14"/>
        <end position="145"/>
    </location>
</feature>
<dbReference type="PANTHER" id="PTHR35910">
    <property type="entry name" value="2EXR DOMAIN-CONTAINING PROTEIN"/>
    <property type="match status" value="1"/>
</dbReference>
<comment type="caution">
    <text evidence="2">The sequence shown here is derived from an EMBL/GenBank/DDBJ whole genome shotgun (WGS) entry which is preliminary data.</text>
</comment>
<organism evidence="2 3">
    <name type="scientific">Sordaria macrospora</name>
    <dbReference type="NCBI Taxonomy" id="5147"/>
    <lineage>
        <taxon>Eukaryota</taxon>
        <taxon>Fungi</taxon>
        <taxon>Dikarya</taxon>
        <taxon>Ascomycota</taxon>
        <taxon>Pezizomycotina</taxon>
        <taxon>Sordariomycetes</taxon>
        <taxon>Sordariomycetidae</taxon>
        <taxon>Sordariales</taxon>
        <taxon>Sordariaceae</taxon>
        <taxon>Sordaria</taxon>
    </lineage>
</organism>
<evidence type="ECO:0000259" key="1">
    <source>
        <dbReference type="Pfam" id="PF20150"/>
    </source>
</evidence>
<sequence length="265" mass="30234">MTTSTSASTSNDTFHLFPYLPWELRACIWQLTVSPRTIPLKTAHHSLPPCAFSVDIRRRLNGYYDRFPERSISIRLLHTSSPISAALHACQEARNYLTHPACGANGYGYYEKMSSSNLANRQQLWLWEEKIPSPYIWVNFEVDMIDIGVTRFGLSGESTYASKFRRVKFKPMGAFAAFECLTPDPWLGEYTSHTSFPHVKEAEVELPRHASIAEWADYLPWDQVEDLFCGLKDIVFTDPSGKRMTLAEIIKTFPEGRPPGYALEN</sequence>
<dbReference type="InterPro" id="IPR045518">
    <property type="entry name" value="2EXR"/>
</dbReference>
<dbReference type="Pfam" id="PF20150">
    <property type="entry name" value="2EXR"/>
    <property type="match status" value="1"/>
</dbReference>
<dbReference type="PANTHER" id="PTHR35910:SF1">
    <property type="entry name" value="2EXR DOMAIN-CONTAINING PROTEIN"/>
    <property type="match status" value="1"/>
</dbReference>
<dbReference type="AlphaFoldDB" id="A0A8S9A3J9"/>
<evidence type="ECO:0000313" key="2">
    <source>
        <dbReference type="EMBL" id="KAA8634772.1"/>
    </source>
</evidence>
<reference evidence="2 3" key="1">
    <citation type="submission" date="2017-07" db="EMBL/GenBank/DDBJ databases">
        <title>Genome sequence of the Sordaria macrospora wild type strain R19027.</title>
        <authorList>
            <person name="Nowrousian M."/>
            <person name="Teichert I."/>
            <person name="Kueck U."/>
        </authorList>
    </citation>
    <scope>NUCLEOTIDE SEQUENCE [LARGE SCALE GENOMIC DNA]</scope>
    <source>
        <strain evidence="2 3">R19027</strain>
        <tissue evidence="2">Mycelium</tissue>
    </source>
</reference>
<dbReference type="VEuPathDB" id="FungiDB:SMAC_00742"/>
<dbReference type="EMBL" id="NMPR01000019">
    <property type="protein sequence ID" value="KAA8634772.1"/>
    <property type="molecule type" value="Genomic_DNA"/>
</dbReference>
<evidence type="ECO:0000313" key="3">
    <source>
        <dbReference type="Proteomes" id="UP000433876"/>
    </source>
</evidence>
<gene>
    <name evidence="2" type="ORF">SMACR_00742</name>
</gene>
<protein>
    <recommendedName>
        <fullName evidence="1">2EXR domain-containing protein</fullName>
    </recommendedName>
</protein>
<dbReference type="Proteomes" id="UP000433876">
    <property type="component" value="Unassembled WGS sequence"/>
</dbReference>
<proteinExistence type="predicted"/>
<name>A0A8S9A3J9_SORMA</name>